<dbReference type="OMA" id="QWALPTE"/>
<dbReference type="RefSeq" id="XP_009689056.1">
    <property type="nucleotide sequence ID" value="XM_009690761.1"/>
</dbReference>
<evidence type="ECO:0000313" key="3">
    <source>
        <dbReference type="Proteomes" id="UP000003786"/>
    </source>
</evidence>
<dbReference type="VEuPathDB" id="PiroplasmaDB:TOT_010000222"/>
<dbReference type="eggNOG" id="ENOG502QWY4">
    <property type="taxonomic scope" value="Eukaryota"/>
</dbReference>
<feature type="region of interest" description="Disordered" evidence="1">
    <location>
        <begin position="228"/>
        <end position="255"/>
    </location>
</feature>
<dbReference type="AlphaFoldDB" id="J7M4L7"/>
<feature type="region of interest" description="Disordered" evidence="1">
    <location>
        <begin position="100"/>
        <end position="119"/>
    </location>
</feature>
<protein>
    <submittedName>
        <fullName evidence="2">Uncharacterized protein</fullName>
    </submittedName>
</protein>
<reference evidence="2 3" key="1">
    <citation type="journal article" date="2012" name="MBio">
        <title>Comparative genome analysis of three eukaryotic parasites with differing abilities to transform leukocytes reveals key mediators of Theileria-induced leukocyte transformation.</title>
        <authorList>
            <person name="Hayashida K."/>
            <person name="Hara Y."/>
            <person name="Abe T."/>
            <person name="Yamasaki C."/>
            <person name="Toyoda A."/>
            <person name="Kosuge T."/>
            <person name="Suzuki Y."/>
            <person name="Sato Y."/>
            <person name="Kawashima S."/>
            <person name="Katayama T."/>
            <person name="Wakaguri H."/>
            <person name="Inoue N."/>
            <person name="Homma K."/>
            <person name="Tada-Umezaki M."/>
            <person name="Yagi Y."/>
            <person name="Fujii Y."/>
            <person name="Habara T."/>
            <person name="Kanehisa M."/>
            <person name="Watanabe H."/>
            <person name="Ito K."/>
            <person name="Gojobori T."/>
            <person name="Sugawara H."/>
            <person name="Imanishi T."/>
            <person name="Weir W."/>
            <person name="Gardner M."/>
            <person name="Pain A."/>
            <person name="Shiels B."/>
            <person name="Hattori M."/>
            <person name="Nene V."/>
            <person name="Sugimoto C."/>
        </authorList>
    </citation>
    <scope>NUCLEOTIDE SEQUENCE [LARGE SCALE GENOMIC DNA]</scope>
    <source>
        <strain evidence="2 3">Shintoku</strain>
    </source>
</reference>
<proteinExistence type="predicted"/>
<dbReference type="EMBL" id="AP011946">
    <property type="protein sequence ID" value="BAM38755.1"/>
    <property type="molecule type" value="Genomic_DNA"/>
</dbReference>
<dbReference type="OrthoDB" id="361659at2759"/>
<dbReference type="Proteomes" id="UP000003786">
    <property type="component" value="Chromosome 1"/>
</dbReference>
<feature type="compositionally biased region" description="Polar residues" evidence="1">
    <location>
        <begin position="100"/>
        <end position="116"/>
    </location>
</feature>
<feature type="compositionally biased region" description="Low complexity" evidence="1">
    <location>
        <begin position="238"/>
        <end position="247"/>
    </location>
</feature>
<name>J7M4L7_THEOR</name>
<sequence length="594" mass="65951">MGSYTNSPPNIQPVGSPFSSFSYNSNVASVQHSPVTSFVVPGSAEPLKIVTSPNLSHSGGFDFSQSSNAGHNGSQTREISTVYLPPIRYRYDSATGTLVQVSGPSSTSPQVKSPESSAPPGFTQFNLPVVSYTSTGQENPLSQNQHLFNQNSNVFGSPQATVNYGYRMPNFNTQAYPQPQPQTFVQPGPQTQPFVNPQFENNNFTNYPGFQNPFGQSQGPQAFSNQQFKGPAPGFSNQRFQQQAPAAGPGPFPPQSFGTLPTFGNQMAYEGAQRGGNCNKYNENMYMDTPRARYEAAVKDYYDRMNGNFQNYNVPESPNGLAQAFSAFENVASKFFSGTDAFVSDFKDAAFKILNPNSSDYLKAAVFKLQRLENVPVNPNSVSKLSFNVVAYFDPKTENYDAHKSEKQWALPTEKLGLVDCDLKGETLKVPWRGEEFIFLKILENVGPNRFVLGRLQLKLDTLVTGHPLKVTVIGDDGQQKGNAILEFAVGAVSMEEFNQMNARKFMNASYRANNEENSKNNTMPGYEAMLEQKNQLESGRYGWPRTRLANKSQRLSKHNVSLHQRFKYIQNDLMPPLKYLVSWCCDITDQDLP</sequence>
<accession>J7M4L7</accession>
<dbReference type="KEGG" id="tot:TOT_010000222"/>
<organism evidence="2 3">
    <name type="scientific">Theileria orientalis strain Shintoku</name>
    <dbReference type="NCBI Taxonomy" id="869250"/>
    <lineage>
        <taxon>Eukaryota</taxon>
        <taxon>Sar</taxon>
        <taxon>Alveolata</taxon>
        <taxon>Apicomplexa</taxon>
        <taxon>Aconoidasida</taxon>
        <taxon>Piroplasmida</taxon>
        <taxon>Theileriidae</taxon>
        <taxon>Theileria</taxon>
    </lineage>
</organism>
<gene>
    <name evidence="2" type="ORF">TOT_010000222</name>
</gene>
<keyword evidence="3" id="KW-1185">Reference proteome</keyword>
<evidence type="ECO:0000313" key="2">
    <source>
        <dbReference type="EMBL" id="BAM38755.1"/>
    </source>
</evidence>
<evidence type="ECO:0000256" key="1">
    <source>
        <dbReference type="SAM" id="MobiDB-lite"/>
    </source>
</evidence>
<dbReference type="GeneID" id="20713169"/>